<evidence type="ECO:0000313" key="3">
    <source>
        <dbReference type="EMBL" id="MBB5870283.1"/>
    </source>
</evidence>
<name>A0A841BTN9_9ACTN</name>
<feature type="region of interest" description="Disordered" evidence="1">
    <location>
        <begin position="161"/>
        <end position="219"/>
    </location>
</feature>
<evidence type="ECO:0000313" key="4">
    <source>
        <dbReference type="Proteomes" id="UP000587527"/>
    </source>
</evidence>
<keyword evidence="2" id="KW-0812">Transmembrane</keyword>
<keyword evidence="4" id="KW-1185">Reference proteome</keyword>
<dbReference type="RefSeq" id="WP_184837566.1">
    <property type="nucleotide sequence ID" value="NZ_JACHMN010000002.1"/>
</dbReference>
<comment type="caution">
    <text evidence="3">The sequence shown here is derived from an EMBL/GenBank/DDBJ whole genome shotgun (WGS) entry which is preliminary data.</text>
</comment>
<evidence type="ECO:0000256" key="1">
    <source>
        <dbReference type="SAM" id="MobiDB-lite"/>
    </source>
</evidence>
<gene>
    <name evidence="3" type="ORF">F4553_003662</name>
</gene>
<organism evidence="3 4">
    <name type="scientific">Allocatelliglobosispora scoriae</name>
    <dbReference type="NCBI Taxonomy" id="643052"/>
    <lineage>
        <taxon>Bacteria</taxon>
        <taxon>Bacillati</taxon>
        <taxon>Actinomycetota</taxon>
        <taxon>Actinomycetes</taxon>
        <taxon>Micromonosporales</taxon>
        <taxon>Micromonosporaceae</taxon>
        <taxon>Allocatelliglobosispora</taxon>
    </lineage>
</organism>
<feature type="transmembrane region" description="Helical" evidence="2">
    <location>
        <begin position="106"/>
        <end position="129"/>
    </location>
</feature>
<keyword evidence="2" id="KW-0472">Membrane</keyword>
<feature type="transmembrane region" description="Helical" evidence="2">
    <location>
        <begin position="40"/>
        <end position="60"/>
    </location>
</feature>
<reference evidence="3 4" key="1">
    <citation type="submission" date="2020-08" db="EMBL/GenBank/DDBJ databases">
        <title>Sequencing the genomes of 1000 actinobacteria strains.</title>
        <authorList>
            <person name="Klenk H.-P."/>
        </authorList>
    </citation>
    <scope>NUCLEOTIDE SEQUENCE [LARGE SCALE GENOMIC DNA]</scope>
    <source>
        <strain evidence="3 4">DSM 45362</strain>
    </source>
</reference>
<protein>
    <submittedName>
        <fullName evidence="3">Uncharacterized protein</fullName>
    </submittedName>
</protein>
<dbReference type="Proteomes" id="UP000587527">
    <property type="component" value="Unassembled WGS sequence"/>
</dbReference>
<dbReference type="AlphaFoldDB" id="A0A841BTN9"/>
<evidence type="ECO:0000256" key="2">
    <source>
        <dbReference type="SAM" id="Phobius"/>
    </source>
</evidence>
<feature type="transmembrane region" description="Helical" evidence="2">
    <location>
        <begin position="67"/>
        <end position="86"/>
    </location>
</feature>
<sequence>MRHLWSLLAGLTIAPLTWVLLAYANGGIHVTADAIGTNPPVIATALVAIAGLIVGSIASLRVSPLGPLFSGLLLISVSVLGLAIPGEFYRSLPDLPEISDLRSATLSVPVGNGELLLVGAILVFAVFSAQRWRMWPTSKLHPTVGPVNPMIDTGRIEAIKSWSPGEDTGSTPTAATPTVATPVYLADDPTNPIVAGKHASTDKTETDGASPWAAPPTGR</sequence>
<dbReference type="EMBL" id="JACHMN010000002">
    <property type="protein sequence ID" value="MBB5870283.1"/>
    <property type="molecule type" value="Genomic_DNA"/>
</dbReference>
<feature type="compositionally biased region" description="Low complexity" evidence="1">
    <location>
        <begin position="171"/>
        <end position="183"/>
    </location>
</feature>
<proteinExistence type="predicted"/>
<keyword evidence="2" id="KW-1133">Transmembrane helix</keyword>
<accession>A0A841BTN9</accession>